<name>A0A8T2TVM5_CERRI</name>
<dbReference type="OMA" id="MDTHELP"/>
<evidence type="ECO:0000256" key="4">
    <source>
        <dbReference type="ARBA" id="ARBA00022840"/>
    </source>
</evidence>
<dbReference type="Gene3D" id="3.30.200.20">
    <property type="entry name" value="Phosphorylase Kinase, domain 1"/>
    <property type="match status" value="1"/>
</dbReference>
<dbReference type="EMBL" id="CM035416">
    <property type="protein sequence ID" value="KAH7425653.1"/>
    <property type="molecule type" value="Genomic_DNA"/>
</dbReference>
<evidence type="ECO:0000313" key="7">
    <source>
        <dbReference type="Proteomes" id="UP000825935"/>
    </source>
</evidence>
<keyword evidence="7" id="KW-1185">Reference proteome</keyword>
<evidence type="ECO:0000256" key="3">
    <source>
        <dbReference type="ARBA" id="ARBA00022777"/>
    </source>
</evidence>
<dbReference type="GO" id="GO:0005524">
    <property type="term" value="F:ATP binding"/>
    <property type="evidence" value="ECO:0007669"/>
    <property type="project" value="UniProtKB-KW"/>
</dbReference>
<keyword evidence="3" id="KW-0418">Kinase</keyword>
<feature type="domain" description="Protein kinase" evidence="5">
    <location>
        <begin position="127"/>
        <end position="385"/>
    </location>
</feature>
<gene>
    <name evidence="6" type="ORF">KP509_11G064300</name>
</gene>
<dbReference type="PANTHER" id="PTHR44329:SF277">
    <property type="entry name" value="SERINE_THREONINE-PROTEIN KINASE HT1-LIKE"/>
    <property type="match status" value="1"/>
</dbReference>
<keyword evidence="2" id="KW-0547">Nucleotide-binding</keyword>
<dbReference type="Pfam" id="PF07714">
    <property type="entry name" value="PK_Tyr_Ser-Thr"/>
    <property type="match status" value="1"/>
</dbReference>
<proteinExistence type="predicted"/>
<dbReference type="GO" id="GO:0004674">
    <property type="term" value="F:protein serine/threonine kinase activity"/>
    <property type="evidence" value="ECO:0007669"/>
    <property type="project" value="TreeGrafter"/>
</dbReference>
<dbReference type="PROSITE" id="PS50011">
    <property type="entry name" value="PROTEIN_KINASE_DOM"/>
    <property type="match status" value="1"/>
</dbReference>
<evidence type="ECO:0000259" key="5">
    <source>
        <dbReference type="PROSITE" id="PS50011"/>
    </source>
</evidence>
<organism evidence="6 7">
    <name type="scientific">Ceratopteris richardii</name>
    <name type="common">Triangle waterfern</name>
    <dbReference type="NCBI Taxonomy" id="49495"/>
    <lineage>
        <taxon>Eukaryota</taxon>
        <taxon>Viridiplantae</taxon>
        <taxon>Streptophyta</taxon>
        <taxon>Embryophyta</taxon>
        <taxon>Tracheophyta</taxon>
        <taxon>Polypodiopsida</taxon>
        <taxon>Polypodiidae</taxon>
        <taxon>Polypodiales</taxon>
        <taxon>Pteridineae</taxon>
        <taxon>Pteridaceae</taxon>
        <taxon>Parkerioideae</taxon>
        <taxon>Ceratopteris</taxon>
    </lineage>
</organism>
<dbReference type="SMART" id="SM00220">
    <property type="entry name" value="S_TKc"/>
    <property type="match status" value="1"/>
</dbReference>
<dbReference type="AlphaFoldDB" id="A0A8T2TVM5"/>
<dbReference type="OrthoDB" id="4062651at2759"/>
<reference evidence="6" key="1">
    <citation type="submission" date="2021-08" db="EMBL/GenBank/DDBJ databases">
        <title>WGS assembly of Ceratopteris richardii.</title>
        <authorList>
            <person name="Marchant D.B."/>
            <person name="Chen G."/>
            <person name="Jenkins J."/>
            <person name="Shu S."/>
            <person name="Leebens-Mack J."/>
            <person name="Grimwood J."/>
            <person name="Schmutz J."/>
            <person name="Soltis P."/>
            <person name="Soltis D."/>
            <person name="Chen Z.-H."/>
        </authorList>
    </citation>
    <scope>NUCLEOTIDE SEQUENCE</scope>
    <source>
        <strain evidence="6">Whitten #5841</strain>
        <tissue evidence="6">Leaf</tissue>
    </source>
</reference>
<sequence>MGEDLSWFQYEKKDAATSGGLICRTLQTLCKKAVLGYGRSLNCFWKASKTGASEDSWNPWRLNRSCSSRRSVETRNSHLQRSGSSMKQNPKKVFGRVTSWSQYLENGSGKDDGVNISKDHTTDLSELFLGQKFASGTHSRLYHAFYKQQAVAVKLIMPPTEDEALAIRLDQQFSQEVALLSRLRHPNIVQFVSACKNPPVFCVIMEYLPGGSLKNFLHKSEPYSLSIELVISIALDTASGMEYLHSEGIIHRDLKSDNLVMTEDLRVKVADFGVSCLETHKEDMKGYTGTYRWMAPEMIKGKLCSRKVDVFSFGIVLWELLTGLTPYSDMTPVQAAFAVCQKNARPAIPPHCPRVMAKLMKKCWSTNPSNRPEFSEVVKVLEDFRMKSK</sequence>
<dbReference type="InterPro" id="IPR001245">
    <property type="entry name" value="Ser-Thr/Tyr_kinase_cat_dom"/>
</dbReference>
<accession>A0A8T2TVM5</accession>
<dbReference type="InterPro" id="IPR051681">
    <property type="entry name" value="Ser/Thr_Kinases-Pseudokinases"/>
</dbReference>
<dbReference type="CDD" id="cd13999">
    <property type="entry name" value="STKc_MAP3K-like"/>
    <property type="match status" value="1"/>
</dbReference>
<dbReference type="PROSITE" id="PS00108">
    <property type="entry name" value="PROTEIN_KINASE_ST"/>
    <property type="match status" value="1"/>
</dbReference>
<comment type="caution">
    <text evidence="6">The sequence shown here is derived from an EMBL/GenBank/DDBJ whole genome shotgun (WGS) entry which is preliminary data.</text>
</comment>
<keyword evidence="1" id="KW-0808">Transferase</keyword>
<dbReference type="PRINTS" id="PR00109">
    <property type="entry name" value="TYRKINASE"/>
</dbReference>
<evidence type="ECO:0000313" key="6">
    <source>
        <dbReference type="EMBL" id="KAH7425653.1"/>
    </source>
</evidence>
<protein>
    <recommendedName>
        <fullName evidence="5">Protein kinase domain-containing protein</fullName>
    </recommendedName>
</protein>
<dbReference type="Gene3D" id="1.10.510.10">
    <property type="entry name" value="Transferase(Phosphotransferase) domain 1"/>
    <property type="match status" value="1"/>
</dbReference>
<dbReference type="InterPro" id="IPR008271">
    <property type="entry name" value="Ser/Thr_kinase_AS"/>
</dbReference>
<evidence type="ECO:0000256" key="2">
    <source>
        <dbReference type="ARBA" id="ARBA00022741"/>
    </source>
</evidence>
<dbReference type="SUPFAM" id="SSF56112">
    <property type="entry name" value="Protein kinase-like (PK-like)"/>
    <property type="match status" value="1"/>
</dbReference>
<dbReference type="FunFam" id="3.30.200.20:FF:000180">
    <property type="entry name" value="serine/threonine-protein kinase STY46-like"/>
    <property type="match status" value="1"/>
</dbReference>
<dbReference type="InterPro" id="IPR000719">
    <property type="entry name" value="Prot_kinase_dom"/>
</dbReference>
<dbReference type="Proteomes" id="UP000825935">
    <property type="component" value="Chromosome 11"/>
</dbReference>
<evidence type="ECO:0000256" key="1">
    <source>
        <dbReference type="ARBA" id="ARBA00022679"/>
    </source>
</evidence>
<dbReference type="InterPro" id="IPR011009">
    <property type="entry name" value="Kinase-like_dom_sf"/>
</dbReference>
<dbReference type="PANTHER" id="PTHR44329">
    <property type="entry name" value="SERINE/THREONINE-PROTEIN KINASE TNNI3K-RELATED"/>
    <property type="match status" value="1"/>
</dbReference>
<keyword evidence="4" id="KW-0067">ATP-binding</keyword>